<dbReference type="KEGG" id="sgn:SGRA_3344"/>
<keyword evidence="1" id="KW-0732">Signal</keyword>
<evidence type="ECO:0000313" key="2">
    <source>
        <dbReference type="EMBL" id="AFC26071.1"/>
    </source>
</evidence>
<dbReference type="HOGENOM" id="CLU_1776121_0_0_10"/>
<dbReference type="PROSITE" id="PS51257">
    <property type="entry name" value="PROKAR_LIPOPROTEIN"/>
    <property type="match status" value="1"/>
</dbReference>
<dbReference type="Proteomes" id="UP000007519">
    <property type="component" value="Chromosome"/>
</dbReference>
<reference evidence="2 3" key="1">
    <citation type="journal article" date="2012" name="Stand. Genomic Sci.">
        <title>Complete genome sequencing and analysis of Saprospira grandis str. Lewin, a predatory marine bacterium.</title>
        <authorList>
            <person name="Saw J.H."/>
            <person name="Yuryev A."/>
            <person name="Kanbe M."/>
            <person name="Hou S."/>
            <person name="Young A.G."/>
            <person name="Aizawa S."/>
            <person name="Alam M."/>
        </authorList>
    </citation>
    <scope>NUCLEOTIDE SEQUENCE [LARGE SCALE GENOMIC DNA]</scope>
    <source>
        <strain evidence="2 3">Lewin</strain>
    </source>
</reference>
<sequence length="150" mass="16913">MKKVFHAFLFLLFSLAIFSCNNETAKVEDNEPKSAEVAQDSSQKEEVAKAAEKTLLGKWSVVQTKSKGETENFEKGALLFIFEKDGKLNMINEEGSSTAEYELIEEENIIKITNTDDAPETWTIKEWDEKTLIFNANSPDGEEVSAILKR</sequence>
<evidence type="ECO:0008006" key="4">
    <source>
        <dbReference type="Google" id="ProtNLM"/>
    </source>
</evidence>
<proteinExistence type="predicted"/>
<evidence type="ECO:0000313" key="3">
    <source>
        <dbReference type="Proteomes" id="UP000007519"/>
    </source>
</evidence>
<organism evidence="2 3">
    <name type="scientific">Saprospira grandis (strain Lewin)</name>
    <dbReference type="NCBI Taxonomy" id="984262"/>
    <lineage>
        <taxon>Bacteria</taxon>
        <taxon>Pseudomonadati</taxon>
        <taxon>Bacteroidota</taxon>
        <taxon>Saprospiria</taxon>
        <taxon>Saprospirales</taxon>
        <taxon>Saprospiraceae</taxon>
        <taxon>Saprospira</taxon>
    </lineage>
</organism>
<gene>
    <name evidence="2" type="ordered locus">SGRA_3344</name>
</gene>
<name>H6L135_SAPGL</name>
<feature type="chain" id="PRO_5003604544" description="Lipocalin-like domain-containing protein" evidence="1">
    <location>
        <begin position="26"/>
        <end position="150"/>
    </location>
</feature>
<protein>
    <recommendedName>
        <fullName evidence="4">Lipocalin-like domain-containing protein</fullName>
    </recommendedName>
</protein>
<dbReference type="AlphaFoldDB" id="H6L135"/>
<evidence type="ECO:0000256" key="1">
    <source>
        <dbReference type="SAM" id="SignalP"/>
    </source>
</evidence>
<dbReference type="OrthoDB" id="9848480at2"/>
<feature type="signal peptide" evidence="1">
    <location>
        <begin position="1"/>
        <end position="25"/>
    </location>
</feature>
<dbReference type="EMBL" id="CP002831">
    <property type="protein sequence ID" value="AFC26071.1"/>
    <property type="molecule type" value="Genomic_DNA"/>
</dbReference>
<keyword evidence="3" id="KW-1185">Reference proteome</keyword>
<accession>H6L135</accession>
<dbReference type="STRING" id="984262.SGRA_3344"/>
<dbReference type="RefSeq" id="WP_015693666.1">
    <property type="nucleotide sequence ID" value="NC_016940.1"/>
</dbReference>